<dbReference type="InterPro" id="IPR022398">
    <property type="entry name" value="Peptidase_S8_His-AS"/>
</dbReference>
<dbReference type="PROSITE" id="PS00138">
    <property type="entry name" value="SUBTILASE_SER"/>
    <property type="match status" value="1"/>
</dbReference>
<dbReference type="PRINTS" id="PR00723">
    <property type="entry name" value="SUBTILISIN"/>
</dbReference>
<evidence type="ECO:0000256" key="3">
    <source>
        <dbReference type="ARBA" id="ARBA00022801"/>
    </source>
</evidence>
<keyword evidence="2 5" id="KW-0645">Protease</keyword>
<dbReference type="InterPro" id="IPR036852">
    <property type="entry name" value="Peptidase_S8/S53_dom_sf"/>
</dbReference>
<evidence type="ECO:0000256" key="2">
    <source>
        <dbReference type="ARBA" id="ARBA00022670"/>
    </source>
</evidence>
<evidence type="ECO:0000256" key="1">
    <source>
        <dbReference type="ARBA" id="ARBA00011073"/>
    </source>
</evidence>
<evidence type="ECO:0000259" key="8">
    <source>
        <dbReference type="Pfam" id="PF00082"/>
    </source>
</evidence>
<name>A0A975DKU4_9GAMM</name>
<protein>
    <submittedName>
        <fullName evidence="11">S8 family peptidase</fullName>
    </submittedName>
</protein>
<dbReference type="EMBL" id="CP072135">
    <property type="protein sequence ID" value="QTH73681.1"/>
    <property type="molecule type" value="Genomic_DNA"/>
</dbReference>
<feature type="signal peptide" evidence="7">
    <location>
        <begin position="1"/>
        <end position="17"/>
    </location>
</feature>
<evidence type="ECO:0000259" key="9">
    <source>
        <dbReference type="Pfam" id="PF04151"/>
    </source>
</evidence>
<keyword evidence="12" id="KW-1185">Reference proteome</keyword>
<dbReference type="KEGG" id="pxi:J5O05_18085"/>
<feature type="domain" description="Inhibitor I9" evidence="10">
    <location>
        <begin position="28"/>
        <end position="103"/>
    </location>
</feature>
<dbReference type="InterPro" id="IPR037045">
    <property type="entry name" value="S8pro/Inhibitor_I9_sf"/>
</dbReference>
<gene>
    <name evidence="11" type="ORF">J5O05_18085</name>
</gene>
<dbReference type="Pfam" id="PF05922">
    <property type="entry name" value="Inhibitor_I9"/>
    <property type="match status" value="1"/>
</dbReference>
<dbReference type="Gene3D" id="2.60.120.380">
    <property type="match status" value="2"/>
</dbReference>
<dbReference type="SUPFAM" id="SSF52743">
    <property type="entry name" value="Subtilisin-like"/>
    <property type="match status" value="1"/>
</dbReference>
<dbReference type="AlphaFoldDB" id="A0A975DKU4"/>
<dbReference type="Proteomes" id="UP000664904">
    <property type="component" value="Plasmid unnamed5"/>
</dbReference>
<dbReference type="PROSITE" id="PS00136">
    <property type="entry name" value="SUBTILASE_ASP"/>
    <property type="match status" value="1"/>
</dbReference>
<dbReference type="PANTHER" id="PTHR43806:SF11">
    <property type="entry name" value="CEREVISIN-RELATED"/>
    <property type="match status" value="1"/>
</dbReference>
<dbReference type="GO" id="GO:0005615">
    <property type="term" value="C:extracellular space"/>
    <property type="evidence" value="ECO:0007669"/>
    <property type="project" value="TreeGrafter"/>
</dbReference>
<evidence type="ECO:0000256" key="7">
    <source>
        <dbReference type="SAM" id="SignalP"/>
    </source>
</evidence>
<evidence type="ECO:0000259" key="10">
    <source>
        <dbReference type="Pfam" id="PF05922"/>
    </source>
</evidence>
<evidence type="ECO:0000313" key="11">
    <source>
        <dbReference type="EMBL" id="QTH73681.1"/>
    </source>
</evidence>
<dbReference type="InterPro" id="IPR034193">
    <property type="entry name" value="PCSK9_ProteinaseK-like"/>
</dbReference>
<dbReference type="SUPFAM" id="SSF54897">
    <property type="entry name" value="Protease propeptides/inhibitors"/>
    <property type="match status" value="1"/>
</dbReference>
<keyword evidence="7" id="KW-0732">Signal</keyword>
<dbReference type="Pfam" id="PF04151">
    <property type="entry name" value="PPC"/>
    <property type="match status" value="2"/>
</dbReference>
<organism evidence="11 12">
    <name type="scientific">Pseudoalteromonas xiamenensis</name>
    <dbReference type="NCBI Taxonomy" id="882626"/>
    <lineage>
        <taxon>Bacteria</taxon>
        <taxon>Pseudomonadati</taxon>
        <taxon>Pseudomonadota</taxon>
        <taxon>Gammaproteobacteria</taxon>
        <taxon>Alteromonadales</taxon>
        <taxon>Pseudoalteromonadaceae</taxon>
        <taxon>Pseudoalteromonas</taxon>
    </lineage>
</organism>
<keyword evidence="3 5" id="KW-0378">Hydrolase</keyword>
<dbReference type="PROSITE" id="PS00137">
    <property type="entry name" value="SUBTILASE_HIS"/>
    <property type="match status" value="1"/>
</dbReference>
<dbReference type="InterPro" id="IPR023828">
    <property type="entry name" value="Peptidase_S8_Ser-AS"/>
</dbReference>
<dbReference type="Gene3D" id="3.30.70.80">
    <property type="entry name" value="Peptidase S8 propeptide/proteinase inhibitor I9"/>
    <property type="match status" value="1"/>
</dbReference>
<keyword evidence="4 5" id="KW-0720">Serine protease</keyword>
<feature type="domain" description="Peptidase S8/S53" evidence="8">
    <location>
        <begin position="139"/>
        <end position="372"/>
    </location>
</feature>
<dbReference type="InterPro" id="IPR000209">
    <property type="entry name" value="Peptidase_S8/S53_dom"/>
</dbReference>
<sequence>MLYPVALLFASSTSAFAKTNQHAAINDKYIVVLKNDKKQLHQESQMLTTMMSNELENHLGIKVSRVFSGEFNALVVQATQQQVKQLRDDPNIAYIEKDRKIQVAPVKSKELLDSVIWGLDRIDQRNLPLDGIYNYVETGQGVSAYVIDTGINVGHTEFQGRATHGYDFVENDKDASDCNGHGTHVAGTIGARNYGVAKAVNLVGVRVLDCSGSGSYSDVIAGIDWVKQHANRPAVANMSLGGGISQAIDDAVNAAVRSGINFVVAAGNDNDLACNYSPARAQEALTVGASTRTDRRAEYSNFGSCVDVFAPGSDITSTWIGSSTATHVISGTSMAAPHVAGAAALLLESKPNLSPPEIKAELIRRSSKNKLTDLKVNSPNHLLFSFDGETPDPDVPIPELTLNNGIAVSGLRDTQQFYKFTLTNSEPSLQVLLTGGNGDADLYVRQGVKPTITDYDCRPFQSGNNESCEFANPKQGEWYVMLNAYQGYSGAILKALVGSRTDVCTGLCLQNGIPVTDLSGGLNSDIRYTFDVPPNTQVSIQTSGGTGDVDLFVRMNKPPTTGLYDCRPFETGNREQCVLDSKAGGIMHILLRGQARYSGVTLLGNYVE</sequence>
<dbReference type="FunFam" id="3.40.50.200:FF:000014">
    <property type="entry name" value="Proteinase K"/>
    <property type="match status" value="1"/>
</dbReference>
<dbReference type="PANTHER" id="PTHR43806">
    <property type="entry name" value="PEPTIDASE S8"/>
    <property type="match status" value="1"/>
</dbReference>
<feature type="active site" description="Charge relay system" evidence="5">
    <location>
        <position position="181"/>
    </location>
</feature>
<dbReference type="GO" id="GO:0004252">
    <property type="term" value="F:serine-type endopeptidase activity"/>
    <property type="evidence" value="ECO:0007669"/>
    <property type="project" value="UniProtKB-UniRule"/>
</dbReference>
<dbReference type="PROSITE" id="PS51892">
    <property type="entry name" value="SUBTILASE"/>
    <property type="match status" value="1"/>
</dbReference>
<reference evidence="11" key="1">
    <citation type="submission" date="2021-03" db="EMBL/GenBank/DDBJ databases">
        <title>Complete Genome of Pseudoalteromonas xiamenensis STKMTI.2, a new potential marine bacterium producing anti-Vibrio compounds.</title>
        <authorList>
            <person name="Handayani D.P."/>
            <person name="Isnansetyo A."/>
            <person name="Istiqomah I."/>
            <person name="Jumina J."/>
        </authorList>
    </citation>
    <scope>NUCLEOTIDE SEQUENCE</scope>
    <source>
        <strain evidence="11">STKMTI.2</strain>
        <plasmid evidence="11">unnamed5</plasmid>
    </source>
</reference>
<dbReference type="InterPro" id="IPR015500">
    <property type="entry name" value="Peptidase_S8_subtilisin-rel"/>
</dbReference>
<feature type="domain" description="Peptidase C-terminal archaeal/bacterial" evidence="9">
    <location>
        <begin position="416"/>
        <end position="483"/>
    </location>
</feature>
<dbReference type="GO" id="GO:0006508">
    <property type="term" value="P:proteolysis"/>
    <property type="evidence" value="ECO:0007669"/>
    <property type="project" value="UniProtKB-KW"/>
</dbReference>
<dbReference type="InterPro" id="IPR023827">
    <property type="entry name" value="Peptidase_S8_Asp-AS"/>
</dbReference>
<geneLocation type="plasmid" evidence="11 12">
    <name>unnamed5</name>
</geneLocation>
<keyword evidence="11" id="KW-0614">Plasmid</keyword>
<dbReference type="Gene3D" id="3.40.50.200">
    <property type="entry name" value="Peptidase S8/S53 domain"/>
    <property type="match status" value="1"/>
</dbReference>
<dbReference type="Pfam" id="PF00082">
    <property type="entry name" value="Peptidase_S8"/>
    <property type="match status" value="1"/>
</dbReference>
<feature type="active site" description="Charge relay system" evidence="5">
    <location>
        <position position="333"/>
    </location>
</feature>
<dbReference type="CDD" id="cd04077">
    <property type="entry name" value="Peptidases_S8_PCSK9_ProteinaseK_like"/>
    <property type="match status" value="1"/>
</dbReference>
<evidence type="ECO:0000313" key="12">
    <source>
        <dbReference type="Proteomes" id="UP000664904"/>
    </source>
</evidence>
<evidence type="ECO:0000256" key="5">
    <source>
        <dbReference type="PROSITE-ProRule" id="PRU01240"/>
    </source>
</evidence>
<dbReference type="InterPro" id="IPR007280">
    <property type="entry name" value="Peptidase_C_arc/bac"/>
</dbReference>
<feature type="domain" description="Peptidase C-terminal archaeal/bacterial" evidence="9">
    <location>
        <begin position="528"/>
        <end position="584"/>
    </location>
</feature>
<feature type="chain" id="PRO_5037017810" evidence="7">
    <location>
        <begin position="18"/>
        <end position="608"/>
    </location>
</feature>
<evidence type="ECO:0000256" key="4">
    <source>
        <dbReference type="ARBA" id="ARBA00022825"/>
    </source>
</evidence>
<proteinExistence type="inferred from homology"/>
<feature type="active site" description="Charge relay system" evidence="5">
    <location>
        <position position="148"/>
    </location>
</feature>
<dbReference type="InterPro" id="IPR010259">
    <property type="entry name" value="S8pro/Inhibitor_I9"/>
</dbReference>
<comment type="similarity">
    <text evidence="1 5 6">Belongs to the peptidase S8 family.</text>
</comment>
<accession>A0A975DKU4</accession>
<dbReference type="InterPro" id="IPR050131">
    <property type="entry name" value="Peptidase_S8_subtilisin-like"/>
</dbReference>
<evidence type="ECO:0000256" key="6">
    <source>
        <dbReference type="RuleBase" id="RU003355"/>
    </source>
</evidence>